<dbReference type="AlphaFoldDB" id="A4CHR5"/>
<dbReference type="OrthoDB" id="9976036at2"/>
<dbReference type="RefSeq" id="WP_015753230.1">
    <property type="nucleotide sequence ID" value="NC_013222.1"/>
</dbReference>
<gene>
    <name evidence="1" type="ordered locus">RB2501_06225</name>
</gene>
<keyword evidence="2" id="KW-1185">Reference proteome</keyword>
<dbReference type="HOGENOM" id="CLU_1979894_0_0_10"/>
<evidence type="ECO:0000313" key="2">
    <source>
        <dbReference type="Proteomes" id="UP000009049"/>
    </source>
</evidence>
<dbReference type="Proteomes" id="UP000009049">
    <property type="component" value="Chromosome"/>
</dbReference>
<protein>
    <submittedName>
        <fullName evidence="1">Uncharacterized protein</fullName>
    </submittedName>
</protein>
<evidence type="ECO:0000313" key="1">
    <source>
        <dbReference type="EMBL" id="EAR16473.1"/>
    </source>
</evidence>
<dbReference type="KEGG" id="rbi:RB2501_06225"/>
<dbReference type="eggNOG" id="ENOG5034524">
    <property type="taxonomic scope" value="Bacteria"/>
</dbReference>
<dbReference type="EMBL" id="CP001712">
    <property type="protein sequence ID" value="EAR16473.1"/>
    <property type="molecule type" value="Genomic_DNA"/>
</dbReference>
<organism evidence="1 2">
    <name type="scientific">Robiginitalea biformata (strain ATCC BAA-864 / DSM 15991 / KCTC 12146 / HTCC2501)</name>
    <dbReference type="NCBI Taxonomy" id="313596"/>
    <lineage>
        <taxon>Bacteria</taxon>
        <taxon>Pseudomonadati</taxon>
        <taxon>Bacteroidota</taxon>
        <taxon>Flavobacteriia</taxon>
        <taxon>Flavobacteriales</taxon>
        <taxon>Flavobacteriaceae</taxon>
        <taxon>Robiginitalea</taxon>
    </lineage>
</organism>
<accession>A4CHR5</accession>
<reference evidence="1 2" key="1">
    <citation type="journal article" date="2009" name="J. Bacteriol.">
        <title>Complete genome sequence of Robiginitalea biformata HTCC2501.</title>
        <authorList>
            <person name="Oh H.M."/>
            <person name="Giovannoni S.J."/>
            <person name="Lee K."/>
            <person name="Ferriera S."/>
            <person name="Johnson J."/>
            <person name="Cho J.C."/>
        </authorList>
    </citation>
    <scope>NUCLEOTIDE SEQUENCE [LARGE SCALE GENOMIC DNA]</scope>
    <source>
        <strain evidence="2">ATCC BAA-864 / HTCC2501 / KCTC 12146</strain>
    </source>
</reference>
<name>A4CHR5_ROBBH</name>
<sequence length="126" mass="14961">MKKHYLHEFLTDDRRYIKKQKRSKPLESKELFYEILQEWAEWNDHLASENPKIGDVPTGNTRLIHLDLNNSRYYLNGDTNLSGVKEFLRNMDSPWKIIPNNRGRMNKVTNDKEGSGITGFFLYKEL</sequence>
<dbReference type="STRING" id="313596.RB2501_06225"/>
<proteinExistence type="predicted"/>